<feature type="compositionally biased region" description="Polar residues" evidence="1">
    <location>
        <begin position="380"/>
        <end position="389"/>
    </location>
</feature>
<evidence type="ECO:0000313" key="3">
    <source>
        <dbReference type="EMBL" id="KFD61954.1"/>
    </source>
</evidence>
<protein>
    <submittedName>
        <fullName evidence="3">Uncharacterized protein</fullName>
    </submittedName>
</protein>
<sequence length="753" mass="79058">MKRGSSLFNTEAVPTHLPVSDKVVCTTLGDSPRIAVRVRFKELVCSQTQLDLPIIAGAFDKSVCVRILQCSTALAYSYAHPGRAHWVGLARRVLKLSLTIRSPKGESDGHATSGQFFGRTIISRTLGSPDQVEIHEFQHQPSPKELIHSAGSPSKGSSGKAQQVRKQRQAMTEHSSVLLSAGLSSAEMPVEAKLGLAGELQGSRQRRNLGSLASSLLRLGKIADNPPGAAEMRKYEMQQAAAAAAAARAKASPSFSRAKTTPAPRRTPQEDVYYAPTERYVKEPIYRTTPAVERDVYEVPEKQSVEPSAPSGLEPYAMYTDVPSYASRYRRDILTFAILTAGLGGLGSSGSGGVQDVPSSVPAEPVPSQSGAFGAFSGQAPKSQSQMPSEGSFAPPADISAGGESASSIQQTGFEFTSAPVPQGYASGLKAGADVPESFDVAPGASEIQKPYEPPVRVLDSKPPATQSTDIPSMEHEEYLSPPPVSEDRFKLPAEQTDAVPYSYSTSAPSYAPMGDGNDDGFKGAAYDFGGQLKSVDEAARWKRSFGSVSSVGMQFASDQKLTGGIEDVPSSLPMSSMPAQGGILGTYGGPLPSAESDMPLKRTFAPPADISYGGEAASSFQQPASVSGALRGFVVFSPSPDSQVDAPSAKSGFDFLPSVPQSFAVAPGASDVQKLDTPVVSAPDSHLSGPPSVQGADVPSMKYENYLPPPSVPEDSGNFPVHQSGRLASSYSGQLPSSMPIGVSISKGYQSP</sequence>
<organism evidence="3">
    <name type="scientific">Trichuris suis</name>
    <name type="common">pig whipworm</name>
    <dbReference type="NCBI Taxonomy" id="68888"/>
    <lineage>
        <taxon>Eukaryota</taxon>
        <taxon>Metazoa</taxon>
        <taxon>Ecdysozoa</taxon>
        <taxon>Nematoda</taxon>
        <taxon>Enoplea</taxon>
        <taxon>Dorylaimia</taxon>
        <taxon>Trichinellida</taxon>
        <taxon>Trichuridae</taxon>
        <taxon>Trichuris</taxon>
    </lineage>
</organism>
<feature type="region of interest" description="Disordered" evidence="1">
    <location>
        <begin position="141"/>
        <end position="175"/>
    </location>
</feature>
<feature type="compositionally biased region" description="Low complexity" evidence="1">
    <location>
        <begin position="149"/>
        <end position="161"/>
    </location>
</feature>
<accession>A0A085MXK8</accession>
<dbReference type="EMBL" id="KL367606">
    <property type="protein sequence ID" value="KFD61954.1"/>
    <property type="molecule type" value="Genomic_DNA"/>
</dbReference>
<dbReference type="EMBL" id="KL363239">
    <property type="protein sequence ID" value="KFD51491.1"/>
    <property type="molecule type" value="Genomic_DNA"/>
</dbReference>
<dbReference type="AlphaFoldDB" id="A0A085MXK8"/>
<name>A0A085MXK8_9BILA</name>
<feature type="compositionally biased region" description="Low complexity" evidence="1">
    <location>
        <begin position="357"/>
        <end position="370"/>
    </location>
</feature>
<feature type="region of interest" description="Disordered" evidence="1">
    <location>
        <begin position="348"/>
        <end position="409"/>
    </location>
</feature>
<reference evidence="3 4" key="1">
    <citation type="journal article" date="2014" name="Nat. Genet.">
        <title>Genome and transcriptome of the porcine whipworm Trichuris suis.</title>
        <authorList>
            <person name="Jex A.R."/>
            <person name="Nejsum P."/>
            <person name="Schwarz E.M."/>
            <person name="Hu L."/>
            <person name="Young N.D."/>
            <person name="Hall R.S."/>
            <person name="Korhonen P.K."/>
            <person name="Liao S."/>
            <person name="Thamsborg S."/>
            <person name="Xia J."/>
            <person name="Xu P."/>
            <person name="Wang S."/>
            <person name="Scheerlinck J.P."/>
            <person name="Hofmann A."/>
            <person name="Sternberg P.W."/>
            <person name="Wang J."/>
            <person name="Gasser R.B."/>
        </authorList>
    </citation>
    <scope>NUCLEOTIDE SEQUENCE [LARGE SCALE GENOMIC DNA]</scope>
    <source>
        <strain evidence="3">DCEP-RM93F</strain>
        <strain evidence="2">DCEP-RM93M</strain>
    </source>
</reference>
<feature type="region of interest" description="Disordered" evidence="1">
    <location>
        <begin position="445"/>
        <end position="486"/>
    </location>
</feature>
<feature type="region of interest" description="Disordered" evidence="1">
    <location>
        <begin position="680"/>
        <end position="734"/>
    </location>
</feature>
<keyword evidence="4" id="KW-1185">Reference proteome</keyword>
<dbReference type="Proteomes" id="UP000030764">
    <property type="component" value="Unassembled WGS sequence"/>
</dbReference>
<evidence type="ECO:0000313" key="2">
    <source>
        <dbReference type="EMBL" id="KFD51491.1"/>
    </source>
</evidence>
<evidence type="ECO:0000313" key="4">
    <source>
        <dbReference type="Proteomes" id="UP000030764"/>
    </source>
</evidence>
<proteinExistence type="predicted"/>
<dbReference type="Proteomes" id="UP000030758">
    <property type="component" value="Unassembled WGS sequence"/>
</dbReference>
<gene>
    <name evidence="2" type="ORF">M513_07704</name>
    <name evidence="3" type="ORF">M514_07704</name>
</gene>
<evidence type="ECO:0000256" key="1">
    <source>
        <dbReference type="SAM" id="MobiDB-lite"/>
    </source>
</evidence>